<evidence type="ECO:0000256" key="6">
    <source>
        <dbReference type="PIRSR" id="PIRSR601019-2"/>
    </source>
</evidence>
<gene>
    <name evidence="9" type="ORF">F2P81_005753</name>
</gene>
<dbReference type="GO" id="GO:0007188">
    <property type="term" value="P:adenylate cyclase-modulating G protein-coupled receptor signaling pathway"/>
    <property type="evidence" value="ECO:0007669"/>
    <property type="project" value="TreeGrafter"/>
</dbReference>
<feature type="compositionally biased region" description="Acidic residues" evidence="7">
    <location>
        <begin position="70"/>
        <end position="81"/>
    </location>
</feature>
<evidence type="ECO:0000256" key="2">
    <source>
        <dbReference type="ARBA" id="ARBA00022741"/>
    </source>
</evidence>
<feature type="compositionally biased region" description="Basic and acidic residues" evidence="7">
    <location>
        <begin position="59"/>
        <end position="69"/>
    </location>
</feature>
<dbReference type="SUPFAM" id="SSF47895">
    <property type="entry name" value="Transducin (alpha subunit), insertion domain"/>
    <property type="match status" value="1"/>
</dbReference>
<keyword evidence="8" id="KW-0812">Transmembrane</keyword>
<dbReference type="SMART" id="SM00275">
    <property type="entry name" value="G_alpha"/>
    <property type="match status" value="1"/>
</dbReference>
<dbReference type="GO" id="GO:0046872">
    <property type="term" value="F:metal ion binding"/>
    <property type="evidence" value="ECO:0007669"/>
    <property type="project" value="UniProtKB-KW"/>
</dbReference>
<dbReference type="AlphaFoldDB" id="A0A6A4THB1"/>
<keyword evidence="4" id="KW-0807">Transducer</keyword>
<keyword evidence="1 6" id="KW-0479">Metal-binding</keyword>
<keyword evidence="8" id="KW-1133">Transmembrane helix</keyword>
<evidence type="ECO:0000313" key="10">
    <source>
        <dbReference type="Proteomes" id="UP000438429"/>
    </source>
</evidence>
<dbReference type="GO" id="GO:0005834">
    <property type="term" value="C:heterotrimeric G-protein complex"/>
    <property type="evidence" value="ECO:0007669"/>
    <property type="project" value="TreeGrafter"/>
</dbReference>
<dbReference type="GO" id="GO:0005737">
    <property type="term" value="C:cytoplasm"/>
    <property type="evidence" value="ECO:0007669"/>
    <property type="project" value="TreeGrafter"/>
</dbReference>
<feature type="binding site" evidence="6">
    <location>
        <position position="92"/>
    </location>
    <ligand>
        <name>Mg(2+)</name>
        <dbReference type="ChEBI" id="CHEBI:18420"/>
    </ligand>
</feature>
<dbReference type="PANTHER" id="PTHR10218">
    <property type="entry name" value="GTP-BINDING PROTEIN ALPHA SUBUNIT"/>
    <property type="match status" value="1"/>
</dbReference>
<dbReference type="PANTHER" id="PTHR10218:SF217">
    <property type="entry name" value="GUANINE NUCLEOTIDE-BINDING PROTEIN SUBUNIT ALPHA-15"/>
    <property type="match status" value="1"/>
</dbReference>
<evidence type="ECO:0000313" key="9">
    <source>
        <dbReference type="EMBL" id="KAF0042221.1"/>
    </source>
</evidence>
<evidence type="ECO:0000256" key="4">
    <source>
        <dbReference type="ARBA" id="ARBA00023224"/>
    </source>
</evidence>
<feature type="binding site" evidence="5">
    <location>
        <begin position="88"/>
        <end position="93"/>
    </location>
    <ligand>
        <name>GTP</name>
        <dbReference type="ChEBI" id="CHEBI:37565"/>
    </ligand>
</feature>
<dbReference type="EMBL" id="VEVO01000005">
    <property type="protein sequence ID" value="KAF0042221.1"/>
    <property type="molecule type" value="Genomic_DNA"/>
</dbReference>
<keyword evidence="6" id="KW-0460">Magnesium</keyword>
<accession>A0A6A4THB1</accession>
<proteinExistence type="predicted"/>
<dbReference type="PROSITE" id="PS51882">
    <property type="entry name" value="G_ALPHA"/>
    <property type="match status" value="1"/>
</dbReference>
<dbReference type="Proteomes" id="UP000438429">
    <property type="component" value="Unassembled WGS sequence"/>
</dbReference>
<dbReference type="InterPro" id="IPR011025">
    <property type="entry name" value="GproteinA_insert"/>
</dbReference>
<dbReference type="InterPro" id="IPR027417">
    <property type="entry name" value="P-loop_NTPase"/>
</dbReference>
<dbReference type="GO" id="GO:0005525">
    <property type="term" value="F:GTP binding"/>
    <property type="evidence" value="ECO:0007669"/>
    <property type="project" value="UniProtKB-KW"/>
</dbReference>
<organism evidence="9 10">
    <name type="scientific">Scophthalmus maximus</name>
    <name type="common">Turbot</name>
    <name type="synonym">Psetta maxima</name>
    <dbReference type="NCBI Taxonomy" id="52904"/>
    <lineage>
        <taxon>Eukaryota</taxon>
        <taxon>Metazoa</taxon>
        <taxon>Chordata</taxon>
        <taxon>Craniata</taxon>
        <taxon>Vertebrata</taxon>
        <taxon>Euteleostomi</taxon>
        <taxon>Actinopterygii</taxon>
        <taxon>Neopterygii</taxon>
        <taxon>Teleostei</taxon>
        <taxon>Neoteleostei</taxon>
        <taxon>Acanthomorphata</taxon>
        <taxon>Carangaria</taxon>
        <taxon>Pleuronectiformes</taxon>
        <taxon>Pleuronectoidei</taxon>
        <taxon>Scophthalmidae</taxon>
        <taxon>Scophthalmus</taxon>
    </lineage>
</organism>
<evidence type="ECO:0000256" key="3">
    <source>
        <dbReference type="ARBA" id="ARBA00023134"/>
    </source>
</evidence>
<dbReference type="Pfam" id="PF00503">
    <property type="entry name" value="G-alpha"/>
    <property type="match status" value="1"/>
</dbReference>
<dbReference type="GO" id="GO:0001664">
    <property type="term" value="F:G protein-coupled receptor binding"/>
    <property type="evidence" value="ECO:0007669"/>
    <property type="project" value="TreeGrafter"/>
</dbReference>
<dbReference type="GO" id="GO:0031683">
    <property type="term" value="F:G-protein beta/gamma-subunit complex binding"/>
    <property type="evidence" value="ECO:0007669"/>
    <property type="project" value="InterPro"/>
</dbReference>
<evidence type="ECO:0000256" key="8">
    <source>
        <dbReference type="SAM" id="Phobius"/>
    </source>
</evidence>
<evidence type="ECO:0000256" key="1">
    <source>
        <dbReference type="ARBA" id="ARBA00022723"/>
    </source>
</evidence>
<protein>
    <submittedName>
        <fullName evidence="9">Uncharacterized protein</fullName>
    </submittedName>
</protein>
<dbReference type="InterPro" id="IPR001019">
    <property type="entry name" value="Gprotein_alpha_su"/>
</dbReference>
<feature type="region of interest" description="Disordered" evidence="7">
    <location>
        <begin position="59"/>
        <end position="92"/>
    </location>
</feature>
<evidence type="ECO:0000256" key="7">
    <source>
        <dbReference type="SAM" id="MobiDB-lite"/>
    </source>
</evidence>
<name>A0A6A4THB1_SCOMX</name>
<keyword evidence="3 5" id="KW-0342">GTP-binding</keyword>
<dbReference type="GO" id="GO:0060158">
    <property type="term" value="P:phospholipase C-activating dopamine receptor signaling pathway"/>
    <property type="evidence" value="ECO:0007669"/>
    <property type="project" value="TreeGrafter"/>
</dbReference>
<keyword evidence="8" id="KW-0472">Membrane</keyword>
<dbReference type="Gene3D" id="3.40.50.300">
    <property type="entry name" value="P-loop containing nucleotide triphosphate hydrolases"/>
    <property type="match status" value="1"/>
</dbReference>
<keyword evidence="2 5" id="KW-0547">Nucleotide-binding</keyword>
<feature type="transmembrane region" description="Helical" evidence="8">
    <location>
        <begin position="7"/>
        <end position="27"/>
    </location>
</feature>
<reference evidence="9 10" key="1">
    <citation type="submission" date="2019-06" db="EMBL/GenBank/DDBJ databases">
        <title>Draft genomes of female and male turbot (Scophthalmus maximus).</title>
        <authorList>
            <person name="Xu H."/>
            <person name="Xu X.-W."/>
            <person name="Shao C."/>
            <person name="Chen S."/>
        </authorList>
    </citation>
    <scope>NUCLEOTIDE SEQUENCE [LARGE SCALE GENOMIC DNA]</scope>
    <source>
        <strain evidence="9">Ysfricsl-2016a</strain>
        <tissue evidence="9">Blood</tissue>
    </source>
</reference>
<dbReference type="FunFam" id="3.40.50.300:FF:000692">
    <property type="entry name" value="Guanine nucleotide-binding protein subunit alpha"/>
    <property type="match status" value="1"/>
</dbReference>
<sequence length="222" mass="25007">MGDEWTVHGGLTVILLSALIGALHAIGDYSLTVPLQRCWGHGLLLAVVLPHLRVLPVRGGEEDRRRGQGDPEDPQAAEEEGEKGGTGESGKTTFIRQMRIIHGRGFSEEERKTFAKCIFQNIFTAIKAMTMAMTVLKIPYSSPENEQCKIINQTGKRQDPEDAKNYIRKMYEQQAIKRDKSEEWKTLYPHFTCATDTNNIRRVFNDVKDTVLVKSLGDYGII</sequence>
<dbReference type="GO" id="GO:0003924">
    <property type="term" value="F:GTPase activity"/>
    <property type="evidence" value="ECO:0007669"/>
    <property type="project" value="InterPro"/>
</dbReference>
<evidence type="ECO:0000256" key="5">
    <source>
        <dbReference type="PIRSR" id="PIRSR601019-1"/>
    </source>
</evidence>
<comment type="caution">
    <text evidence="9">The sequence shown here is derived from an EMBL/GenBank/DDBJ whole genome shotgun (WGS) entry which is preliminary data.</text>
</comment>